<evidence type="ECO:0000256" key="6">
    <source>
        <dbReference type="ARBA" id="ARBA00022842"/>
    </source>
</evidence>
<keyword evidence="3" id="KW-0132">Cell division</keyword>
<comment type="catalytic activity">
    <reaction evidence="10">
        <text>ATP + (deoxyribonucleotide)n-3'-hydroxyl + 5'-phospho-(deoxyribonucleotide)m = (deoxyribonucleotide)n+m + AMP + diphosphate.</text>
        <dbReference type="EC" id="6.5.1.1"/>
    </reaction>
</comment>
<organism evidence="12">
    <name type="scientific">uncultured Chloroflexia bacterium</name>
    <dbReference type="NCBI Taxonomy" id="1672391"/>
    <lineage>
        <taxon>Bacteria</taxon>
        <taxon>Bacillati</taxon>
        <taxon>Chloroflexota</taxon>
        <taxon>Chloroflexia</taxon>
        <taxon>environmental samples</taxon>
    </lineage>
</organism>
<dbReference type="GO" id="GO:0003910">
    <property type="term" value="F:DNA ligase (ATP) activity"/>
    <property type="evidence" value="ECO:0007669"/>
    <property type="project" value="UniProtKB-EC"/>
</dbReference>
<evidence type="ECO:0000313" key="12">
    <source>
        <dbReference type="EMBL" id="CAA9321807.1"/>
    </source>
</evidence>
<proteinExistence type="predicted"/>
<dbReference type="GO" id="GO:0046872">
    <property type="term" value="F:metal ion binding"/>
    <property type="evidence" value="ECO:0007669"/>
    <property type="project" value="UniProtKB-KW"/>
</dbReference>
<keyword evidence="8" id="KW-0234">DNA repair</keyword>
<dbReference type="Pfam" id="PF04679">
    <property type="entry name" value="DNA_ligase_A_C"/>
    <property type="match status" value="1"/>
</dbReference>
<evidence type="ECO:0000256" key="4">
    <source>
        <dbReference type="ARBA" id="ARBA00022723"/>
    </source>
</evidence>
<evidence type="ECO:0000259" key="11">
    <source>
        <dbReference type="PROSITE" id="PS50160"/>
    </source>
</evidence>
<name>A0A6J4L3B0_9CHLR</name>
<dbReference type="EMBL" id="CADCTR010001948">
    <property type="protein sequence ID" value="CAA9321807.1"/>
    <property type="molecule type" value="Genomic_DNA"/>
</dbReference>
<dbReference type="GO" id="GO:0006281">
    <property type="term" value="P:DNA repair"/>
    <property type="evidence" value="ECO:0007669"/>
    <property type="project" value="UniProtKB-KW"/>
</dbReference>
<evidence type="ECO:0000256" key="10">
    <source>
        <dbReference type="ARBA" id="ARBA00034003"/>
    </source>
</evidence>
<protein>
    <recommendedName>
        <fullName evidence="1">DNA ligase (ATP)</fullName>
        <ecNumber evidence="1">6.5.1.1</ecNumber>
    </recommendedName>
</protein>
<gene>
    <name evidence="12" type="ORF">AVDCRST_MAG93-5783</name>
</gene>
<dbReference type="PANTHER" id="PTHR45674:SF13">
    <property type="entry name" value="DNA LIGASE-RELATED"/>
    <property type="match status" value="1"/>
</dbReference>
<dbReference type="Gene3D" id="2.40.50.140">
    <property type="entry name" value="Nucleic acid-binding proteins"/>
    <property type="match status" value="1"/>
</dbReference>
<dbReference type="Pfam" id="PF01068">
    <property type="entry name" value="DNA_ligase_A_M"/>
    <property type="match status" value="1"/>
</dbReference>
<dbReference type="GO" id="GO:0005524">
    <property type="term" value="F:ATP binding"/>
    <property type="evidence" value="ECO:0007669"/>
    <property type="project" value="InterPro"/>
</dbReference>
<feature type="domain" description="ATP-dependent DNA ligase family profile" evidence="11">
    <location>
        <begin position="55"/>
        <end position="182"/>
    </location>
</feature>
<reference evidence="12" key="1">
    <citation type="submission" date="2020-02" db="EMBL/GenBank/DDBJ databases">
        <authorList>
            <person name="Meier V. D."/>
        </authorList>
    </citation>
    <scope>NUCLEOTIDE SEQUENCE</scope>
    <source>
        <strain evidence="12">AVDCRST_MAG93</strain>
    </source>
</reference>
<dbReference type="InterPro" id="IPR050191">
    <property type="entry name" value="ATP-dep_DNA_ligase"/>
</dbReference>
<keyword evidence="6" id="KW-0460">Magnesium</keyword>
<keyword evidence="5" id="KW-0227">DNA damage</keyword>
<dbReference type="GO" id="GO:0051301">
    <property type="term" value="P:cell division"/>
    <property type="evidence" value="ECO:0007669"/>
    <property type="project" value="UniProtKB-KW"/>
</dbReference>
<dbReference type="InterPro" id="IPR012310">
    <property type="entry name" value="DNA_ligase_ATP-dep_cent"/>
</dbReference>
<evidence type="ECO:0000256" key="2">
    <source>
        <dbReference type="ARBA" id="ARBA00022598"/>
    </source>
</evidence>
<accession>A0A6J4L3B0</accession>
<dbReference type="InterPro" id="IPR016059">
    <property type="entry name" value="DNA_ligase_ATP-dep_CS"/>
</dbReference>
<dbReference type="PROSITE" id="PS00333">
    <property type="entry name" value="DNA_LIGASE_A2"/>
    <property type="match status" value="1"/>
</dbReference>
<feature type="non-terminal residue" evidence="12">
    <location>
        <position position="1"/>
    </location>
</feature>
<dbReference type="PANTHER" id="PTHR45674">
    <property type="entry name" value="DNA LIGASE 1/3 FAMILY MEMBER"/>
    <property type="match status" value="1"/>
</dbReference>
<evidence type="ECO:0000256" key="3">
    <source>
        <dbReference type="ARBA" id="ARBA00022618"/>
    </source>
</evidence>
<evidence type="ECO:0000256" key="5">
    <source>
        <dbReference type="ARBA" id="ARBA00022763"/>
    </source>
</evidence>
<evidence type="ECO:0000256" key="8">
    <source>
        <dbReference type="ARBA" id="ARBA00023204"/>
    </source>
</evidence>
<dbReference type="SUPFAM" id="SSF56091">
    <property type="entry name" value="DNA ligase/mRNA capping enzyme, catalytic domain"/>
    <property type="match status" value="1"/>
</dbReference>
<dbReference type="PROSITE" id="PS50160">
    <property type="entry name" value="DNA_LIGASE_A3"/>
    <property type="match status" value="1"/>
</dbReference>
<dbReference type="SUPFAM" id="SSF50249">
    <property type="entry name" value="Nucleic acid-binding proteins"/>
    <property type="match status" value="1"/>
</dbReference>
<sequence>GLDQVTHRFPELIEPLQELPGDFILDGEIVAARDDCFLPFKSLQQRLGRKVVGEELLAEIPVVFVAYDILYQDGTVLLDYPLYQRRVRLEDLPFDGPLGSSLQALVRYVEKIEPMFEAARARGNEGLMVKDPDSVYKPGRRGREWLKVKKALATLDVVVTAVEVGTGNRRRFLSDFTFAVRRSQEDPELLNVGKAYSGLTDVELTELTEWFKEHTIKDFGRVRLVEPQIVLEVAFDIVQPSARHKSGYALRFPRIVRWRTDKPVEEIDTLEAVRQLAGEP</sequence>
<evidence type="ECO:0000256" key="9">
    <source>
        <dbReference type="ARBA" id="ARBA00023306"/>
    </source>
</evidence>
<dbReference type="AlphaFoldDB" id="A0A6J4L3B0"/>
<keyword evidence="2 12" id="KW-0436">Ligase</keyword>
<keyword evidence="4" id="KW-0479">Metal-binding</keyword>
<dbReference type="GO" id="GO:0006310">
    <property type="term" value="P:DNA recombination"/>
    <property type="evidence" value="ECO:0007669"/>
    <property type="project" value="UniProtKB-KW"/>
</dbReference>
<dbReference type="EC" id="6.5.1.1" evidence="1"/>
<evidence type="ECO:0000256" key="1">
    <source>
        <dbReference type="ARBA" id="ARBA00012727"/>
    </source>
</evidence>
<keyword evidence="9" id="KW-0131">Cell cycle</keyword>
<dbReference type="Gene3D" id="3.30.470.30">
    <property type="entry name" value="DNA ligase/mRNA capping enzyme"/>
    <property type="match status" value="1"/>
</dbReference>
<dbReference type="InterPro" id="IPR012340">
    <property type="entry name" value="NA-bd_OB-fold"/>
</dbReference>
<keyword evidence="7" id="KW-0233">DNA recombination</keyword>
<evidence type="ECO:0000256" key="7">
    <source>
        <dbReference type="ARBA" id="ARBA00023172"/>
    </source>
</evidence>
<dbReference type="CDD" id="cd07972">
    <property type="entry name" value="OBF_DNA_ligase_Arch_LigB"/>
    <property type="match status" value="1"/>
</dbReference>
<dbReference type="InterPro" id="IPR012309">
    <property type="entry name" value="DNA_ligase_ATP-dep_C"/>
</dbReference>